<evidence type="ECO:0000313" key="2">
    <source>
        <dbReference type="Proteomes" id="UP000465302"/>
    </source>
</evidence>
<dbReference type="InterPro" id="IPR036388">
    <property type="entry name" value="WH-like_DNA-bd_sf"/>
</dbReference>
<comment type="caution">
    <text evidence="1">The sequence shown here is derived from an EMBL/GenBank/DDBJ whole genome shotgun (WGS) entry which is preliminary data.</text>
</comment>
<name>A0A7I9WDA2_MYCAG</name>
<dbReference type="Gene3D" id="1.10.10.10">
    <property type="entry name" value="Winged helix-like DNA-binding domain superfamily/Winged helix DNA-binding domain"/>
    <property type="match status" value="1"/>
</dbReference>
<dbReference type="Proteomes" id="UP000465302">
    <property type="component" value="Unassembled WGS sequence"/>
</dbReference>
<organism evidence="1 2">
    <name type="scientific">Mycolicibacterium agri</name>
    <name type="common">Mycobacterium agri</name>
    <dbReference type="NCBI Taxonomy" id="36811"/>
    <lineage>
        <taxon>Bacteria</taxon>
        <taxon>Bacillati</taxon>
        <taxon>Actinomycetota</taxon>
        <taxon>Actinomycetes</taxon>
        <taxon>Mycobacteriales</taxon>
        <taxon>Mycobacteriaceae</taxon>
        <taxon>Mycolicibacterium</taxon>
    </lineage>
</organism>
<gene>
    <name evidence="1" type="ORF">MAGR_68610</name>
</gene>
<protein>
    <submittedName>
        <fullName evidence="1">ArsR family transcriptional regulator</fullName>
    </submittedName>
</protein>
<reference evidence="1 2" key="1">
    <citation type="journal article" date="2019" name="Emerg. Microbes Infect.">
        <title>Comprehensive subspecies identification of 175 nontuberculous mycobacteria species based on 7547 genomic profiles.</title>
        <authorList>
            <person name="Matsumoto Y."/>
            <person name="Kinjo T."/>
            <person name="Motooka D."/>
            <person name="Nabeya D."/>
            <person name="Jung N."/>
            <person name="Uechi K."/>
            <person name="Horii T."/>
            <person name="Iida T."/>
            <person name="Fujita J."/>
            <person name="Nakamura S."/>
        </authorList>
    </citation>
    <scope>NUCLEOTIDE SEQUENCE [LARGE SCALE GENOMIC DNA]</scope>
    <source>
        <strain evidence="1 2">JCM 6377</strain>
    </source>
</reference>
<dbReference type="InterPro" id="IPR036390">
    <property type="entry name" value="WH_DNA-bd_sf"/>
</dbReference>
<evidence type="ECO:0000313" key="1">
    <source>
        <dbReference type="EMBL" id="GFG55420.1"/>
    </source>
</evidence>
<dbReference type="AlphaFoldDB" id="A0A7I9WDA2"/>
<dbReference type="SUPFAM" id="SSF46785">
    <property type="entry name" value="Winged helix' DNA-binding domain"/>
    <property type="match status" value="1"/>
</dbReference>
<sequence>MLQMVREHDGPIDAVELASRINLHITTVRFHLDALCDQGALERVRMNRDGVGRPRTGYRTVEERLDYRVLAEVLAMELGRTAEKRARRAQRTGLRWAKRIAGSRGEAPADDAERATPLDRGAALAADIFDRMGFDPELVAPSEPMASLSSDSEQVVEKQRVIRLRACPVRELARSHPEVTCGIHLGLLQGLLDTAAATGPPPAAQVNGVSTRLDPFVEPELCIARLASRRS</sequence>
<accession>A0A7I9WDA2</accession>
<proteinExistence type="predicted"/>
<dbReference type="EMBL" id="BLKS01000004">
    <property type="protein sequence ID" value="GFG55420.1"/>
    <property type="molecule type" value="Genomic_DNA"/>
</dbReference>